<protein>
    <submittedName>
        <fullName evidence="2">Uncharacterized protein</fullName>
    </submittedName>
</protein>
<evidence type="ECO:0000256" key="1">
    <source>
        <dbReference type="SAM" id="MobiDB-lite"/>
    </source>
</evidence>
<comment type="caution">
    <text evidence="2">The sequence shown here is derived from an EMBL/GenBank/DDBJ whole genome shotgun (WGS) entry which is preliminary data.</text>
</comment>
<proteinExistence type="predicted"/>
<dbReference type="EMBL" id="VSSQ01057305">
    <property type="protein sequence ID" value="MPN11108.1"/>
    <property type="molecule type" value="Genomic_DNA"/>
</dbReference>
<feature type="region of interest" description="Disordered" evidence="1">
    <location>
        <begin position="1"/>
        <end position="41"/>
    </location>
</feature>
<feature type="compositionally biased region" description="Polar residues" evidence="1">
    <location>
        <begin position="22"/>
        <end position="33"/>
    </location>
</feature>
<accession>A0A645F9Q4</accession>
<evidence type="ECO:0000313" key="2">
    <source>
        <dbReference type="EMBL" id="MPN11108.1"/>
    </source>
</evidence>
<sequence length="70" mass="7403">MREMSPTNGGSIDGSERDHLVSVSTSASGNSKGIRTVIGNGDHTIVDPFRMEGFISDAPTWNSRCCGCVT</sequence>
<gene>
    <name evidence="2" type="ORF">SDC9_158409</name>
</gene>
<reference evidence="2" key="1">
    <citation type="submission" date="2019-08" db="EMBL/GenBank/DDBJ databases">
        <authorList>
            <person name="Kucharzyk K."/>
            <person name="Murdoch R.W."/>
            <person name="Higgins S."/>
            <person name="Loffler F."/>
        </authorList>
    </citation>
    <scope>NUCLEOTIDE SEQUENCE</scope>
</reference>
<feature type="compositionally biased region" description="Polar residues" evidence="1">
    <location>
        <begin position="1"/>
        <end position="10"/>
    </location>
</feature>
<dbReference type="AlphaFoldDB" id="A0A645F9Q4"/>
<name>A0A645F9Q4_9ZZZZ</name>
<organism evidence="2">
    <name type="scientific">bioreactor metagenome</name>
    <dbReference type="NCBI Taxonomy" id="1076179"/>
    <lineage>
        <taxon>unclassified sequences</taxon>
        <taxon>metagenomes</taxon>
        <taxon>ecological metagenomes</taxon>
    </lineage>
</organism>